<sequence>MLAVTALPVLGPRPALSEPLRAVYGVQAAGLQVMRLEVVFDLAAPGRYSIESRSRFTGVASLFSGGGATSRVDGIWQNGQVAPQRFMVDGVWRGEPRRVVLDYPQGDPVLRQLLPAADPDREPVPSELRRNTIDSLSALAQLTRNLASSGRCEGRAAVFDGRRSAEFTARTLGRDILAPWRTAWHGEAIRCGFSGRQTGGFRRDDDAEARAPQEGMAWMARPFPGAPFLPVRVQMPGRWLGPLTGYLLEVDGAPARVDASSGGNSAGRLATGASPAISGNP</sequence>
<evidence type="ECO:0000313" key="3">
    <source>
        <dbReference type="Proteomes" id="UP001201985"/>
    </source>
</evidence>
<comment type="caution">
    <text evidence="2">The sequence shown here is derived from an EMBL/GenBank/DDBJ whole genome shotgun (WGS) entry which is preliminary data.</text>
</comment>
<name>A0ABS9W0X0_9PROT</name>
<dbReference type="Pfam" id="PF11306">
    <property type="entry name" value="DUF3108"/>
    <property type="match status" value="1"/>
</dbReference>
<organism evidence="2 3">
    <name type="scientific">Teichococcus vastitatis</name>
    <dbReference type="NCBI Taxonomy" id="2307076"/>
    <lineage>
        <taxon>Bacteria</taxon>
        <taxon>Pseudomonadati</taxon>
        <taxon>Pseudomonadota</taxon>
        <taxon>Alphaproteobacteria</taxon>
        <taxon>Acetobacterales</taxon>
        <taxon>Roseomonadaceae</taxon>
        <taxon>Roseomonas</taxon>
    </lineage>
</organism>
<feature type="region of interest" description="Disordered" evidence="1">
    <location>
        <begin position="258"/>
        <end position="281"/>
    </location>
</feature>
<evidence type="ECO:0000313" key="2">
    <source>
        <dbReference type="EMBL" id="MCI0752941.1"/>
    </source>
</evidence>
<gene>
    <name evidence="2" type="ORF">MON41_04090</name>
</gene>
<reference evidence="2 3" key="1">
    <citation type="submission" date="2022-03" db="EMBL/GenBank/DDBJ databases">
        <title>Complete genome analysis of Roseomonas KG 17.1 : a prolific producer of plant growth promoters.</title>
        <authorList>
            <person name="Saadouli I."/>
            <person name="Najjari A."/>
            <person name="Mosbah A."/>
            <person name="Ouzari H.I."/>
        </authorList>
    </citation>
    <scope>NUCLEOTIDE SEQUENCE [LARGE SCALE GENOMIC DNA]</scope>
    <source>
        <strain evidence="2 3">KG17-1</strain>
    </source>
</reference>
<dbReference type="Proteomes" id="UP001201985">
    <property type="component" value="Unassembled WGS sequence"/>
</dbReference>
<keyword evidence="3" id="KW-1185">Reference proteome</keyword>
<dbReference type="RefSeq" id="WP_241792550.1">
    <property type="nucleotide sequence ID" value="NZ_JALBUU010000004.1"/>
</dbReference>
<accession>A0ABS9W0X0</accession>
<protein>
    <submittedName>
        <fullName evidence="2">DUF3108 domain-containing protein</fullName>
    </submittedName>
</protein>
<dbReference type="EMBL" id="JALBUU010000004">
    <property type="protein sequence ID" value="MCI0752941.1"/>
    <property type="molecule type" value="Genomic_DNA"/>
</dbReference>
<proteinExistence type="predicted"/>
<dbReference type="InterPro" id="IPR021457">
    <property type="entry name" value="DUF3108"/>
</dbReference>
<evidence type="ECO:0000256" key="1">
    <source>
        <dbReference type="SAM" id="MobiDB-lite"/>
    </source>
</evidence>